<keyword evidence="4" id="KW-1185">Reference proteome</keyword>
<organism evidence="3 4">
    <name type="scientific">Aphis craccivora</name>
    <name type="common">Cowpea aphid</name>
    <dbReference type="NCBI Taxonomy" id="307492"/>
    <lineage>
        <taxon>Eukaryota</taxon>
        <taxon>Metazoa</taxon>
        <taxon>Ecdysozoa</taxon>
        <taxon>Arthropoda</taxon>
        <taxon>Hexapoda</taxon>
        <taxon>Insecta</taxon>
        <taxon>Pterygota</taxon>
        <taxon>Neoptera</taxon>
        <taxon>Paraneoptera</taxon>
        <taxon>Hemiptera</taxon>
        <taxon>Sternorrhyncha</taxon>
        <taxon>Aphidomorpha</taxon>
        <taxon>Aphidoidea</taxon>
        <taxon>Aphididae</taxon>
        <taxon>Aphidini</taxon>
        <taxon>Aphis</taxon>
        <taxon>Aphis</taxon>
    </lineage>
</organism>
<comment type="caution">
    <text evidence="3">The sequence shown here is derived from an EMBL/GenBank/DDBJ whole genome shotgun (WGS) entry which is preliminary data.</text>
</comment>
<name>A0A6G0Y1K6_APHCR</name>
<keyword evidence="3" id="KW-0548">Nucleotidyltransferase</keyword>
<evidence type="ECO:0000256" key="1">
    <source>
        <dbReference type="SAM" id="MobiDB-lite"/>
    </source>
</evidence>
<feature type="domain" description="Endonuclease/exonuclease/phosphatase" evidence="2">
    <location>
        <begin position="80"/>
        <end position="151"/>
    </location>
</feature>
<proteinExistence type="predicted"/>
<protein>
    <submittedName>
        <fullName evidence="3">Reverse transcriptase domain-containing protein</fullName>
    </submittedName>
</protein>
<dbReference type="Proteomes" id="UP000478052">
    <property type="component" value="Unassembled WGS sequence"/>
</dbReference>
<sequence length="221" mass="24617">MYQCNCCKAAQALIHQTASEKDADFVLACEYNRTEDPNWYVDTTNKAAIVNEKKARRDDEGRGEAGFRWVSACGLRMFSCYWSPNSTLQKRGEIFADLIDATGLVLCNRGNSSTFNKGSIIDITIASPRTAQRTSEWKILDEESVSGHFYLTYEIGTETINGVTPRMPKESYQFAGNQFTRGRSPGRQCIGGARNKRPSHYGQPSSSSVSALMEATAPRRE</sequence>
<keyword evidence="3" id="KW-0808">Transferase</keyword>
<dbReference type="OrthoDB" id="6630564at2759"/>
<evidence type="ECO:0000259" key="2">
    <source>
        <dbReference type="Pfam" id="PF14529"/>
    </source>
</evidence>
<gene>
    <name evidence="3" type="ORF">FWK35_00022480</name>
</gene>
<dbReference type="Pfam" id="PF14529">
    <property type="entry name" value="Exo_endo_phos_2"/>
    <property type="match status" value="1"/>
</dbReference>
<evidence type="ECO:0000313" key="3">
    <source>
        <dbReference type="EMBL" id="KAF0747341.1"/>
    </source>
</evidence>
<accession>A0A6G0Y1K6</accession>
<dbReference type="InterPro" id="IPR005135">
    <property type="entry name" value="Endo/exonuclease/phosphatase"/>
</dbReference>
<dbReference type="AlphaFoldDB" id="A0A6G0Y1K6"/>
<evidence type="ECO:0000313" key="4">
    <source>
        <dbReference type="Proteomes" id="UP000478052"/>
    </source>
</evidence>
<keyword evidence="3" id="KW-0695">RNA-directed DNA polymerase</keyword>
<dbReference type="EMBL" id="VUJU01006876">
    <property type="protein sequence ID" value="KAF0747341.1"/>
    <property type="molecule type" value="Genomic_DNA"/>
</dbReference>
<dbReference type="GO" id="GO:0003964">
    <property type="term" value="F:RNA-directed DNA polymerase activity"/>
    <property type="evidence" value="ECO:0007669"/>
    <property type="project" value="UniProtKB-KW"/>
</dbReference>
<feature type="region of interest" description="Disordered" evidence="1">
    <location>
        <begin position="176"/>
        <end position="221"/>
    </location>
</feature>
<reference evidence="3 4" key="1">
    <citation type="submission" date="2019-08" db="EMBL/GenBank/DDBJ databases">
        <title>Whole genome of Aphis craccivora.</title>
        <authorList>
            <person name="Voronova N.V."/>
            <person name="Shulinski R.S."/>
            <person name="Bandarenka Y.V."/>
            <person name="Zhorov D.G."/>
            <person name="Warner D."/>
        </authorList>
    </citation>
    <scope>NUCLEOTIDE SEQUENCE [LARGE SCALE GENOMIC DNA]</scope>
    <source>
        <strain evidence="3">180601</strain>
        <tissue evidence="3">Whole Body</tissue>
    </source>
</reference>
<dbReference type="Gene3D" id="3.60.10.10">
    <property type="entry name" value="Endonuclease/exonuclease/phosphatase"/>
    <property type="match status" value="1"/>
</dbReference>
<dbReference type="InterPro" id="IPR036691">
    <property type="entry name" value="Endo/exonu/phosph_ase_sf"/>
</dbReference>
<dbReference type="SUPFAM" id="SSF56219">
    <property type="entry name" value="DNase I-like"/>
    <property type="match status" value="1"/>
</dbReference>